<dbReference type="EnsemblPlants" id="ORUFI03G34190.1">
    <property type="protein sequence ID" value="ORUFI03G34190.1"/>
    <property type="gene ID" value="ORUFI03G34190"/>
</dbReference>
<protein>
    <submittedName>
        <fullName evidence="2">Uncharacterized protein</fullName>
    </submittedName>
</protein>
<sequence>MGQGDGAGLRRTVAGLLVSRRRHWMRDGSGDDPYKFKAATKWRRGVLKARRLSIGFTNPTTNPSANPTHNVGR</sequence>
<keyword evidence="3" id="KW-1185">Reference proteome</keyword>
<feature type="compositionally biased region" description="Low complexity" evidence="1">
    <location>
        <begin position="57"/>
        <end position="73"/>
    </location>
</feature>
<accession>A0A0E0P0S8</accession>
<feature type="region of interest" description="Disordered" evidence="1">
    <location>
        <begin position="54"/>
        <end position="73"/>
    </location>
</feature>
<organism evidence="2 3">
    <name type="scientific">Oryza rufipogon</name>
    <name type="common">Brownbeard rice</name>
    <name type="synonym">Asian wild rice</name>
    <dbReference type="NCBI Taxonomy" id="4529"/>
    <lineage>
        <taxon>Eukaryota</taxon>
        <taxon>Viridiplantae</taxon>
        <taxon>Streptophyta</taxon>
        <taxon>Embryophyta</taxon>
        <taxon>Tracheophyta</taxon>
        <taxon>Spermatophyta</taxon>
        <taxon>Magnoliopsida</taxon>
        <taxon>Liliopsida</taxon>
        <taxon>Poales</taxon>
        <taxon>Poaceae</taxon>
        <taxon>BOP clade</taxon>
        <taxon>Oryzoideae</taxon>
        <taxon>Oryzeae</taxon>
        <taxon>Oryzinae</taxon>
        <taxon>Oryza</taxon>
    </lineage>
</organism>
<reference evidence="3" key="1">
    <citation type="submission" date="2013-06" db="EMBL/GenBank/DDBJ databases">
        <authorList>
            <person name="Zhao Q."/>
        </authorList>
    </citation>
    <scope>NUCLEOTIDE SEQUENCE</scope>
    <source>
        <strain evidence="3">cv. W1943</strain>
    </source>
</reference>
<evidence type="ECO:0000313" key="2">
    <source>
        <dbReference type="EnsemblPlants" id="ORUFI03G34190.1"/>
    </source>
</evidence>
<evidence type="ECO:0000256" key="1">
    <source>
        <dbReference type="SAM" id="MobiDB-lite"/>
    </source>
</evidence>
<reference evidence="2" key="2">
    <citation type="submission" date="2015-06" db="UniProtKB">
        <authorList>
            <consortium name="EnsemblPlants"/>
        </authorList>
    </citation>
    <scope>IDENTIFICATION</scope>
</reference>
<proteinExistence type="predicted"/>
<dbReference type="Proteomes" id="UP000008022">
    <property type="component" value="Unassembled WGS sequence"/>
</dbReference>
<dbReference type="AlphaFoldDB" id="A0A0E0P0S8"/>
<dbReference type="HOGENOM" id="CLU_2709119_0_0_1"/>
<name>A0A0E0P0S8_ORYRU</name>
<evidence type="ECO:0000313" key="3">
    <source>
        <dbReference type="Proteomes" id="UP000008022"/>
    </source>
</evidence>
<dbReference type="Gramene" id="ORUFI03G34190.1">
    <property type="protein sequence ID" value="ORUFI03G34190.1"/>
    <property type="gene ID" value="ORUFI03G34190"/>
</dbReference>